<dbReference type="OrthoDB" id="9784339at2"/>
<evidence type="ECO:0000313" key="7">
    <source>
        <dbReference type="EMBL" id="QGP93304.1"/>
    </source>
</evidence>
<keyword evidence="5" id="KW-0676">Redox-active center</keyword>
<dbReference type="SMART" id="SM00226">
    <property type="entry name" value="LMWPc"/>
    <property type="match status" value="1"/>
</dbReference>
<dbReference type="RefSeq" id="WP_156274621.1">
    <property type="nucleotide sequence ID" value="NZ_CP046244.1"/>
</dbReference>
<keyword evidence="8" id="KW-1185">Reference proteome</keyword>
<evidence type="ECO:0000256" key="1">
    <source>
        <dbReference type="ARBA" id="ARBA00022490"/>
    </source>
</evidence>
<organism evidence="7 8">
    <name type="scientific">Neomoorella glycerini</name>
    <dbReference type="NCBI Taxonomy" id="55779"/>
    <lineage>
        <taxon>Bacteria</taxon>
        <taxon>Bacillati</taxon>
        <taxon>Bacillota</taxon>
        <taxon>Clostridia</taxon>
        <taxon>Neomoorellales</taxon>
        <taxon>Neomoorellaceae</taxon>
        <taxon>Neomoorella</taxon>
    </lineage>
</organism>
<reference evidence="7 8" key="1">
    <citation type="submission" date="2019-11" db="EMBL/GenBank/DDBJ databases">
        <title>Genome sequence of Moorella glycerini DSM11254.</title>
        <authorList>
            <person name="Poehlein A."/>
            <person name="Boeer T."/>
            <person name="Daniel R."/>
        </authorList>
    </citation>
    <scope>NUCLEOTIDE SEQUENCE [LARGE SCALE GENOMIC DNA]</scope>
    <source>
        <strain evidence="7 8">DSM 11254</strain>
    </source>
</reference>
<keyword evidence="3 7" id="KW-0560">Oxidoreductase</keyword>
<name>A0A6I5ZTQ4_9FIRM</name>
<dbReference type="PANTHER" id="PTHR43428:SF1">
    <property type="entry name" value="ARSENATE REDUCTASE"/>
    <property type="match status" value="1"/>
</dbReference>
<dbReference type="InterPro" id="IPR023485">
    <property type="entry name" value="Ptyr_pPase"/>
</dbReference>
<proteinExistence type="predicted"/>
<dbReference type="NCBIfam" id="TIGR02691">
    <property type="entry name" value="arsC_pI258_fam"/>
    <property type="match status" value="1"/>
</dbReference>
<dbReference type="AlphaFoldDB" id="A0A6I5ZTQ4"/>
<keyword evidence="4" id="KW-1015">Disulfide bond</keyword>
<dbReference type="EC" id="1.20.4.4" evidence="7"/>
<evidence type="ECO:0000256" key="4">
    <source>
        <dbReference type="ARBA" id="ARBA00023157"/>
    </source>
</evidence>
<dbReference type="InterPro" id="IPR036196">
    <property type="entry name" value="Ptyr_pPase_sf"/>
</dbReference>
<dbReference type="InterPro" id="IPR014064">
    <property type="entry name" value="Arsenate_reductase_ArsC"/>
</dbReference>
<dbReference type="PANTHER" id="PTHR43428">
    <property type="entry name" value="ARSENATE REDUCTASE"/>
    <property type="match status" value="1"/>
</dbReference>
<dbReference type="GO" id="GO:0046685">
    <property type="term" value="P:response to arsenic-containing substance"/>
    <property type="evidence" value="ECO:0007669"/>
    <property type="project" value="UniProtKB-KW"/>
</dbReference>
<dbReference type="Gene3D" id="3.40.50.2300">
    <property type="match status" value="1"/>
</dbReference>
<dbReference type="Pfam" id="PF01451">
    <property type="entry name" value="LMWPc"/>
    <property type="match status" value="1"/>
</dbReference>
<dbReference type="EMBL" id="CP046244">
    <property type="protein sequence ID" value="QGP93304.1"/>
    <property type="molecule type" value="Genomic_DNA"/>
</dbReference>
<evidence type="ECO:0000256" key="2">
    <source>
        <dbReference type="ARBA" id="ARBA00022849"/>
    </source>
</evidence>
<dbReference type="GO" id="GO:0004725">
    <property type="term" value="F:protein tyrosine phosphatase activity"/>
    <property type="evidence" value="ECO:0007669"/>
    <property type="project" value="InterPro"/>
</dbReference>
<dbReference type="CDD" id="cd16345">
    <property type="entry name" value="LMWP_ArsC"/>
    <property type="match status" value="1"/>
</dbReference>
<evidence type="ECO:0000256" key="5">
    <source>
        <dbReference type="ARBA" id="ARBA00023284"/>
    </source>
</evidence>
<dbReference type="Proteomes" id="UP000425916">
    <property type="component" value="Chromosome"/>
</dbReference>
<gene>
    <name evidence="7" type="primary">arsC</name>
    <name evidence="7" type="ORF">MGLY_27110</name>
</gene>
<protein>
    <submittedName>
        <fullName evidence="7">Arsenate reductase</fullName>
        <ecNumber evidence="7">1.20.4.4</ecNumber>
    </submittedName>
</protein>
<dbReference type="GO" id="GO:0030612">
    <property type="term" value="F:arsenate reductase (thioredoxin) activity"/>
    <property type="evidence" value="ECO:0007669"/>
    <property type="project" value="UniProtKB-EC"/>
</dbReference>
<evidence type="ECO:0000256" key="3">
    <source>
        <dbReference type="ARBA" id="ARBA00023002"/>
    </source>
</evidence>
<evidence type="ECO:0000313" key="8">
    <source>
        <dbReference type="Proteomes" id="UP000425916"/>
    </source>
</evidence>
<feature type="domain" description="Phosphotyrosine protein phosphatase I" evidence="6">
    <location>
        <begin position="5"/>
        <end position="138"/>
    </location>
</feature>
<sequence length="151" mass="16681">MQKKPVILFLCTGNSCRSQMAEGFARALGGDKVEVYSAGIEPAGLNPRAVAVMAEAGIDISRQASDPIDPEILSKADLIVTLCGDARDKCPVTPSTIRREHWPLRDPAKAEGDEEEIMAVFRTVRDEIRERVTQLLKDIFRLTRSDLKDSI</sequence>
<evidence type="ECO:0000259" key="6">
    <source>
        <dbReference type="SMART" id="SM00226"/>
    </source>
</evidence>
<dbReference type="SUPFAM" id="SSF52788">
    <property type="entry name" value="Phosphotyrosine protein phosphatases I"/>
    <property type="match status" value="1"/>
</dbReference>
<keyword evidence="1" id="KW-0963">Cytoplasm</keyword>
<keyword evidence="2" id="KW-0059">Arsenical resistance</keyword>
<accession>A0A6I5ZTQ4</accession>